<reference evidence="3 4" key="1">
    <citation type="submission" date="2019-08" db="EMBL/GenBank/DDBJ databases">
        <authorList>
            <person name="Alioto T."/>
            <person name="Alioto T."/>
            <person name="Gomez Garrido J."/>
        </authorList>
    </citation>
    <scope>NUCLEOTIDE SEQUENCE [LARGE SCALE GENOMIC DNA]</scope>
</reference>
<feature type="domain" description="CCR4-NOT transcription complex subunit 1 TTP binding" evidence="2">
    <location>
        <begin position="15"/>
        <end position="158"/>
    </location>
</feature>
<dbReference type="GO" id="GO:0017148">
    <property type="term" value="P:negative regulation of translation"/>
    <property type="evidence" value="ECO:0007669"/>
    <property type="project" value="InterPro"/>
</dbReference>
<dbReference type="GO" id="GO:0030015">
    <property type="term" value="C:CCR4-NOT core complex"/>
    <property type="evidence" value="ECO:0007669"/>
    <property type="project" value="InterPro"/>
</dbReference>
<dbReference type="PANTHER" id="PTHR13162">
    <property type="entry name" value="CCR4-NOT TRANSCRIPTION COMPLEX"/>
    <property type="match status" value="1"/>
</dbReference>
<dbReference type="GO" id="GO:0000932">
    <property type="term" value="C:P-body"/>
    <property type="evidence" value="ECO:0007669"/>
    <property type="project" value="TreeGrafter"/>
</dbReference>
<dbReference type="PANTHER" id="PTHR13162:SF8">
    <property type="entry name" value="CCR4-NOT TRANSCRIPTION COMPLEX SUBUNIT 1"/>
    <property type="match status" value="1"/>
</dbReference>
<dbReference type="GO" id="GO:0000288">
    <property type="term" value="P:nuclear-transcribed mRNA catabolic process, deadenylation-dependent decay"/>
    <property type="evidence" value="ECO:0007669"/>
    <property type="project" value="TreeGrafter"/>
</dbReference>
<dbReference type="GO" id="GO:0060090">
    <property type="term" value="F:molecular adaptor activity"/>
    <property type="evidence" value="ECO:0007669"/>
    <property type="project" value="TreeGrafter"/>
</dbReference>
<accession>A0A5E4NSZ0</accession>
<evidence type="ECO:0000259" key="2">
    <source>
        <dbReference type="Pfam" id="PF16417"/>
    </source>
</evidence>
<feature type="domain" description="CCR4-NOT transcription complex subunit 1 CAF1-binding" evidence="1">
    <location>
        <begin position="207"/>
        <end position="420"/>
    </location>
</feature>
<dbReference type="Gene3D" id="1.25.40.840">
    <property type="entry name" value="CCR4-NOT transcription complex subunit 1 TTP binding domain"/>
    <property type="match status" value="1"/>
</dbReference>
<keyword evidence="4" id="KW-1185">Reference proteome</keyword>
<evidence type="ECO:0000259" key="1">
    <source>
        <dbReference type="Pfam" id="PF16415"/>
    </source>
</evidence>
<evidence type="ECO:0000313" key="4">
    <source>
        <dbReference type="Proteomes" id="UP000325440"/>
    </source>
</evidence>
<proteinExistence type="predicted"/>
<evidence type="ECO:0000313" key="3">
    <source>
        <dbReference type="EMBL" id="VVC46430.1"/>
    </source>
</evidence>
<organism evidence="3 4">
    <name type="scientific">Cinara cedri</name>
    <dbReference type="NCBI Taxonomy" id="506608"/>
    <lineage>
        <taxon>Eukaryota</taxon>
        <taxon>Metazoa</taxon>
        <taxon>Ecdysozoa</taxon>
        <taxon>Arthropoda</taxon>
        <taxon>Hexapoda</taxon>
        <taxon>Insecta</taxon>
        <taxon>Pterygota</taxon>
        <taxon>Neoptera</taxon>
        <taxon>Paraneoptera</taxon>
        <taxon>Hemiptera</taxon>
        <taxon>Sternorrhyncha</taxon>
        <taxon>Aphidomorpha</taxon>
        <taxon>Aphidoidea</taxon>
        <taxon>Aphididae</taxon>
        <taxon>Lachninae</taxon>
        <taxon>Cinara</taxon>
    </lineage>
</organism>
<dbReference type="Pfam" id="PF16417">
    <property type="entry name" value="CNOT1_TTP_bind"/>
    <property type="match status" value="1"/>
</dbReference>
<dbReference type="InterPro" id="IPR032191">
    <property type="entry name" value="CNOT1_CAF1_bind"/>
</dbReference>
<dbReference type="InterPro" id="IPR038535">
    <property type="entry name" value="CNOT1_TTP_bind_sf"/>
</dbReference>
<dbReference type="EMBL" id="CABPRJ010002507">
    <property type="protein sequence ID" value="VVC46430.1"/>
    <property type="molecule type" value="Genomic_DNA"/>
</dbReference>
<protein>
    <submittedName>
        <fullName evidence="3">CCR4-NOT transcription complex subunit 1, CAF1-binding domain,CCR4-NOT transcription complex subunit 1</fullName>
    </submittedName>
</protein>
<dbReference type="InterPro" id="IPR040398">
    <property type="entry name" value="Not1"/>
</dbReference>
<dbReference type="Gene3D" id="1.25.40.180">
    <property type="match status" value="1"/>
</dbReference>
<gene>
    <name evidence="3" type="ORF">CINCED_3A018938</name>
</gene>
<dbReference type="Proteomes" id="UP000325440">
    <property type="component" value="Unassembled WGS sequence"/>
</dbReference>
<dbReference type="OrthoDB" id="6626434at2759"/>
<dbReference type="InterPro" id="IPR032193">
    <property type="entry name" value="CNOT1_TTP_bind"/>
</dbReference>
<name>A0A5E4NSZ0_9HEMI</name>
<sequence>MVEKMSTAERITKVRFWRLYYSAVIQQTNSVDDVIHSLEEIYYKPKGKEIMSQMLDHLFGQYQYFSTYKRHELILAGRLYGGIIERGIIENDENLRTALYFVLESLKQNNESDIFAFGLTAVDQFCKCVKTDRVRQYLNYMLEIPNVQKHVYEHLIEKTTKEVLSWSEEFSKNMKITQNTGDGHQSKRIKNIVSDNDNVGTKATKKNNKESVHTKMIKILKDLNQFNVQTKCDEIQEILTDEYLPWLSRYLLTKRIAVESNFHEMYLNFLEGLNNIPLNTLIRRETVKNIRVLFKQNKSNSPCVKELYRTRLNNLGHWFGMITIAENRSTVIDEFGELDSFLTKSYNCEDRGEFAIPFVVKVLESCAGSKVYNTQHPWTIKALTSLTKLYHELGVYCMIRFQIEHLFKILNVKLEDFESQDH</sequence>
<dbReference type="Pfam" id="PF16415">
    <property type="entry name" value="CNOT1_CAF1_bind"/>
    <property type="match status" value="1"/>
</dbReference>
<dbReference type="AlphaFoldDB" id="A0A5E4NSZ0"/>